<keyword evidence="1" id="KW-1133">Transmembrane helix</keyword>
<dbReference type="OrthoDB" id="2878670at2"/>
<accession>A0A0V8QB50</accession>
<keyword evidence="1" id="KW-0472">Membrane</keyword>
<organism evidence="3 4">
    <name type="scientific">Acetivibrio ethanolgignens</name>
    <dbReference type="NCBI Taxonomy" id="290052"/>
    <lineage>
        <taxon>Bacteria</taxon>
        <taxon>Bacillati</taxon>
        <taxon>Bacillota</taxon>
        <taxon>Clostridia</taxon>
        <taxon>Eubacteriales</taxon>
        <taxon>Oscillospiraceae</taxon>
        <taxon>Acetivibrio</taxon>
    </lineage>
</organism>
<gene>
    <name evidence="3" type="ORF">ASU35_03620</name>
</gene>
<dbReference type="InterPro" id="IPR056091">
    <property type="entry name" value="DUF7674"/>
</dbReference>
<keyword evidence="4" id="KW-1185">Reference proteome</keyword>
<proteinExistence type="predicted"/>
<evidence type="ECO:0000313" key="3">
    <source>
        <dbReference type="EMBL" id="KSV57816.1"/>
    </source>
</evidence>
<dbReference type="Pfam" id="PF24722">
    <property type="entry name" value="DUF7674"/>
    <property type="match status" value="1"/>
</dbReference>
<keyword evidence="1" id="KW-0812">Transmembrane</keyword>
<sequence>MNYGKLYSEFKAAVPESVGFCEEKEVENFIDDTVGIHVSFGMIVVPYILCIVDNREDTVIQKIFCFMEQMAICQDIKVQEVLDFTILEQLADEGHDKLQECKKYMGMNTLQHCEKVEEYFY</sequence>
<dbReference type="RefSeq" id="WP_058353871.1">
    <property type="nucleotide sequence ID" value="NZ_CABMMD010000197.1"/>
</dbReference>
<evidence type="ECO:0000256" key="1">
    <source>
        <dbReference type="SAM" id="Phobius"/>
    </source>
</evidence>
<dbReference type="STRING" id="290052.ASU35_03620"/>
<feature type="domain" description="DUF7674" evidence="2">
    <location>
        <begin position="9"/>
        <end position="117"/>
    </location>
</feature>
<evidence type="ECO:0000313" key="4">
    <source>
        <dbReference type="Proteomes" id="UP000054874"/>
    </source>
</evidence>
<protein>
    <recommendedName>
        <fullName evidence="2">DUF7674 domain-containing protein</fullName>
    </recommendedName>
</protein>
<dbReference type="EMBL" id="LNAM01000197">
    <property type="protein sequence ID" value="KSV57816.1"/>
    <property type="molecule type" value="Genomic_DNA"/>
</dbReference>
<comment type="caution">
    <text evidence="3">The sequence shown here is derived from an EMBL/GenBank/DDBJ whole genome shotgun (WGS) entry which is preliminary data.</text>
</comment>
<name>A0A0V8QB50_9FIRM</name>
<evidence type="ECO:0000259" key="2">
    <source>
        <dbReference type="Pfam" id="PF24722"/>
    </source>
</evidence>
<feature type="transmembrane region" description="Helical" evidence="1">
    <location>
        <begin position="34"/>
        <end position="52"/>
    </location>
</feature>
<dbReference type="AlphaFoldDB" id="A0A0V8QB50"/>
<reference evidence="3 4" key="1">
    <citation type="submission" date="2015-11" db="EMBL/GenBank/DDBJ databases">
        <title>Butyribacter intestini gen. nov., sp. nov., a butyric acid-producing bacterium of the family Lachnospiraceae isolated from the human faeces.</title>
        <authorList>
            <person name="Zou Y."/>
            <person name="Xue W."/>
            <person name="Luo G."/>
            <person name="Lv M."/>
        </authorList>
    </citation>
    <scope>NUCLEOTIDE SEQUENCE [LARGE SCALE GENOMIC DNA]</scope>
    <source>
        <strain evidence="3 4">ACET-33324</strain>
    </source>
</reference>
<dbReference type="Proteomes" id="UP000054874">
    <property type="component" value="Unassembled WGS sequence"/>
</dbReference>